<feature type="transmembrane region" description="Helical" evidence="6">
    <location>
        <begin position="119"/>
        <end position="139"/>
    </location>
</feature>
<evidence type="ECO:0000256" key="2">
    <source>
        <dbReference type="ARBA" id="ARBA00007362"/>
    </source>
</evidence>
<name>A0A3D3RBW8_9PLAN</name>
<keyword evidence="5 6" id="KW-0472">Membrane</keyword>
<feature type="transmembrane region" description="Helical" evidence="6">
    <location>
        <begin position="267"/>
        <end position="289"/>
    </location>
</feature>
<feature type="transmembrane region" description="Helical" evidence="6">
    <location>
        <begin position="82"/>
        <end position="99"/>
    </location>
</feature>
<reference evidence="8 9" key="1">
    <citation type="journal article" date="2018" name="Nat. Biotechnol.">
        <title>A standardized bacterial taxonomy based on genome phylogeny substantially revises the tree of life.</title>
        <authorList>
            <person name="Parks D.H."/>
            <person name="Chuvochina M."/>
            <person name="Waite D.W."/>
            <person name="Rinke C."/>
            <person name="Skarshewski A."/>
            <person name="Chaumeil P.A."/>
            <person name="Hugenholtz P."/>
        </authorList>
    </citation>
    <scope>NUCLEOTIDE SEQUENCE [LARGE SCALE GENOMIC DNA]</scope>
    <source>
        <strain evidence="8">UBA9375</strain>
    </source>
</reference>
<keyword evidence="3 6" id="KW-0812">Transmembrane</keyword>
<evidence type="ECO:0000256" key="1">
    <source>
        <dbReference type="ARBA" id="ARBA00004141"/>
    </source>
</evidence>
<feature type="transmembrane region" description="Helical" evidence="6">
    <location>
        <begin position="204"/>
        <end position="222"/>
    </location>
</feature>
<dbReference type="AlphaFoldDB" id="A0A3D3RBW8"/>
<accession>A0A3D3RBW8</accession>
<feature type="transmembrane region" description="Helical" evidence="6">
    <location>
        <begin position="234"/>
        <end position="255"/>
    </location>
</feature>
<evidence type="ECO:0000256" key="6">
    <source>
        <dbReference type="SAM" id="Phobius"/>
    </source>
</evidence>
<dbReference type="InterPro" id="IPR037185">
    <property type="entry name" value="EmrE-like"/>
</dbReference>
<evidence type="ECO:0000259" key="7">
    <source>
        <dbReference type="Pfam" id="PF00892"/>
    </source>
</evidence>
<sequence length="358" mass="37603">MIETRCELQQIKQTLECGHYYVNLHCGDILNSQPDPLESKPATGHDRLAVVVLAGSACLMATGPILASVAMRQAGMGPFGTAFWRFAIAAPLLIVLAVAGRRRSQEQTPFVWPKTFARWLCIGGPGVALALVMGAWFTAMLYTTAAAATIMTNMQAPMVGLAAWVLFGQRPRWLFFAGTCIAIVGVVGLLIAEPGPITMVGGNVTGDLIALIGAVAYAAYLLQIARLSRSYKPAEVIAMAASVAAVLLLPLPALLGEPYLPGNATGWWSLVGMSLVAQVFGHSALGWAVARVSSAASASVLLVQPVATAILGWLVLHELLDAWQIGAIGVILLGVFLAKRGAPATQPDENTPDKPVSS</sequence>
<feature type="transmembrane region" description="Helical" evidence="6">
    <location>
        <begin position="145"/>
        <end position="166"/>
    </location>
</feature>
<evidence type="ECO:0000313" key="8">
    <source>
        <dbReference type="EMBL" id="HCO26325.1"/>
    </source>
</evidence>
<evidence type="ECO:0000256" key="3">
    <source>
        <dbReference type="ARBA" id="ARBA00022692"/>
    </source>
</evidence>
<dbReference type="GO" id="GO:0016020">
    <property type="term" value="C:membrane"/>
    <property type="evidence" value="ECO:0007669"/>
    <property type="project" value="UniProtKB-SubCell"/>
</dbReference>
<dbReference type="InterPro" id="IPR000620">
    <property type="entry name" value="EamA_dom"/>
</dbReference>
<gene>
    <name evidence="8" type="ORF">DIT97_26135</name>
</gene>
<comment type="similarity">
    <text evidence="2">Belongs to the EamA transporter family.</text>
</comment>
<dbReference type="PANTHER" id="PTHR32322">
    <property type="entry name" value="INNER MEMBRANE TRANSPORTER"/>
    <property type="match status" value="1"/>
</dbReference>
<evidence type="ECO:0000256" key="5">
    <source>
        <dbReference type="ARBA" id="ARBA00023136"/>
    </source>
</evidence>
<evidence type="ECO:0000313" key="9">
    <source>
        <dbReference type="Proteomes" id="UP000263642"/>
    </source>
</evidence>
<dbReference type="Pfam" id="PF00892">
    <property type="entry name" value="EamA"/>
    <property type="match status" value="2"/>
</dbReference>
<dbReference type="SUPFAM" id="SSF103481">
    <property type="entry name" value="Multidrug resistance efflux transporter EmrE"/>
    <property type="match status" value="2"/>
</dbReference>
<dbReference type="PANTHER" id="PTHR32322:SF2">
    <property type="entry name" value="EAMA DOMAIN-CONTAINING PROTEIN"/>
    <property type="match status" value="1"/>
</dbReference>
<comment type="caution">
    <text evidence="8">The sequence shown here is derived from an EMBL/GenBank/DDBJ whole genome shotgun (WGS) entry which is preliminary data.</text>
</comment>
<organism evidence="8 9">
    <name type="scientific">Gimesia maris</name>
    <dbReference type="NCBI Taxonomy" id="122"/>
    <lineage>
        <taxon>Bacteria</taxon>
        <taxon>Pseudomonadati</taxon>
        <taxon>Planctomycetota</taxon>
        <taxon>Planctomycetia</taxon>
        <taxon>Planctomycetales</taxon>
        <taxon>Planctomycetaceae</taxon>
        <taxon>Gimesia</taxon>
    </lineage>
</organism>
<feature type="transmembrane region" description="Helical" evidence="6">
    <location>
        <begin position="322"/>
        <end position="338"/>
    </location>
</feature>
<protein>
    <recommendedName>
        <fullName evidence="7">EamA domain-containing protein</fullName>
    </recommendedName>
</protein>
<feature type="transmembrane region" description="Helical" evidence="6">
    <location>
        <begin position="173"/>
        <end position="192"/>
    </location>
</feature>
<proteinExistence type="inferred from homology"/>
<feature type="transmembrane region" description="Helical" evidence="6">
    <location>
        <begin position="48"/>
        <end position="70"/>
    </location>
</feature>
<feature type="transmembrane region" description="Helical" evidence="6">
    <location>
        <begin position="296"/>
        <end position="316"/>
    </location>
</feature>
<dbReference type="Proteomes" id="UP000263642">
    <property type="component" value="Unassembled WGS sequence"/>
</dbReference>
<dbReference type="InterPro" id="IPR050638">
    <property type="entry name" value="AA-Vitamin_Transporters"/>
</dbReference>
<feature type="domain" description="EamA" evidence="7">
    <location>
        <begin position="49"/>
        <end position="190"/>
    </location>
</feature>
<dbReference type="EMBL" id="DQAY01000155">
    <property type="protein sequence ID" value="HCO26325.1"/>
    <property type="molecule type" value="Genomic_DNA"/>
</dbReference>
<comment type="subcellular location">
    <subcellularLocation>
        <location evidence="1">Membrane</location>
        <topology evidence="1">Multi-pass membrane protein</topology>
    </subcellularLocation>
</comment>
<evidence type="ECO:0000256" key="4">
    <source>
        <dbReference type="ARBA" id="ARBA00022989"/>
    </source>
</evidence>
<keyword evidence="4 6" id="KW-1133">Transmembrane helix</keyword>
<feature type="domain" description="EamA" evidence="7">
    <location>
        <begin position="205"/>
        <end position="337"/>
    </location>
</feature>